<evidence type="ECO:0000259" key="4">
    <source>
        <dbReference type="Pfam" id="PF19081"/>
    </source>
</evidence>
<sequence length="743" mass="81104">MYFCNSLASGWRVIIFIKMAILKSEVFGAVRFVCLTAVFSFFAHFVSAQVQVTFPSERAIFQRQNDGKANVPVTGSFTIEVDKIEARAVPVADGQGKETGWTVLENQPKGGVFNGSLPVIGGWYSLEVRGSLAGNVIGTAKIERMGVGEVFIISGQSNAQGVELLKEFPLPPGASDDRVNYINYNNEINNSAGDPPAATFQQLKLQDSEHVLGPNGNTAWCWGMLGDMLTKKLNVPVLFINTAWSGTSILNWVTSSQGLPTTSIYSDSYYLPDQMPYGNLRIATQHYASQYGARAILWMLGESDNYPVHLGYDQFKSSLEFVIKKLGADTNTKIPWIVSRTSRIANGSGVSTTSADIVAAQNAVIQSLSDIVYPGPETDDLPATRVDGTHFYGNDALNVLASAWNNVLTENFLKQVNPLGGQQVPKVTVNCDSGNGLLTLSLPEQYSQYDWSLGQEGNLSEQSGRSLTIASPGIYIAKMKDQYGNTVRSQRIEVKGSIKPVTPILLQTGSRQICADSSLTLGIEAGSDKYRWYAQGENDAVQTGSSLKVKHSGEYFVKSENVLGCVSDESARTSVVVQQELLKPAIEKIGPFDITLIPSERIESATYVWKKDQLILNATQDTLQTDLAGVYAGRLAQTFTLEETVLTCYSPYSDDIVISNAEVSDLVVFPNPATTGSEIYVESKDEIAEAELTVYDIFGRVLITQKQNLGKRVRVSLSQLGQGQYIIRVKGPKVDIRKQVVVK</sequence>
<evidence type="ECO:0000259" key="3">
    <source>
        <dbReference type="Pfam" id="PF18962"/>
    </source>
</evidence>
<evidence type="ECO:0000256" key="1">
    <source>
        <dbReference type="ARBA" id="ARBA00022801"/>
    </source>
</evidence>
<dbReference type="InterPro" id="IPR044023">
    <property type="entry name" value="Ig_7"/>
</dbReference>
<protein>
    <submittedName>
        <fullName evidence="5">T9SS type A sorting domain-containing protein</fullName>
    </submittedName>
</protein>
<evidence type="ECO:0000313" key="6">
    <source>
        <dbReference type="Proteomes" id="UP000306402"/>
    </source>
</evidence>
<dbReference type="Proteomes" id="UP000306402">
    <property type="component" value="Unassembled WGS sequence"/>
</dbReference>
<dbReference type="RefSeq" id="WP_138365070.1">
    <property type="nucleotide sequence ID" value="NZ_VCEJ01000002.1"/>
</dbReference>
<dbReference type="Pfam" id="PF03629">
    <property type="entry name" value="SASA"/>
    <property type="match status" value="1"/>
</dbReference>
<proteinExistence type="predicted"/>
<dbReference type="InterPro" id="IPR036514">
    <property type="entry name" value="SGNH_hydro_sf"/>
</dbReference>
<dbReference type="Gene3D" id="3.40.50.1110">
    <property type="entry name" value="SGNH hydrolase"/>
    <property type="match status" value="1"/>
</dbReference>
<dbReference type="NCBIfam" id="TIGR04183">
    <property type="entry name" value="Por_Secre_tail"/>
    <property type="match status" value="1"/>
</dbReference>
<dbReference type="GO" id="GO:0016788">
    <property type="term" value="F:hydrolase activity, acting on ester bonds"/>
    <property type="evidence" value="ECO:0007669"/>
    <property type="project" value="UniProtKB-ARBA"/>
</dbReference>
<dbReference type="EMBL" id="VCEJ01000002">
    <property type="protein sequence ID" value="TLV03861.1"/>
    <property type="molecule type" value="Genomic_DNA"/>
</dbReference>
<dbReference type="InterPro" id="IPR005181">
    <property type="entry name" value="SASA"/>
</dbReference>
<gene>
    <name evidence="5" type="ORF">FEN17_09780</name>
</gene>
<accession>A0A5R9L630</accession>
<comment type="caution">
    <text evidence="5">The sequence shown here is derived from an EMBL/GenBank/DDBJ whole genome shotgun (WGS) entry which is preliminary data.</text>
</comment>
<dbReference type="OrthoDB" id="1488710at2"/>
<feature type="domain" description="Sialate O-acetylesterase" evidence="2">
    <location>
        <begin position="149"/>
        <end position="348"/>
    </location>
</feature>
<dbReference type="Pfam" id="PF19081">
    <property type="entry name" value="Ig_7"/>
    <property type="match status" value="1"/>
</dbReference>
<evidence type="ECO:0000313" key="5">
    <source>
        <dbReference type="EMBL" id="TLV03861.1"/>
    </source>
</evidence>
<feature type="domain" description="Ig-like" evidence="4">
    <location>
        <begin position="500"/>
        <end position="577"/>
    </location>
</feature>
<dbReference type="AlphaFoldDB" id="A0A5R9L630"/>
<evidence type="ECO:0000259" key="2">
    <source>
        <dbReference type="Pfam" id="PF03629"/>
    </source>
</evidence>
<name>A0A5R9L630_9BACT</name>
<keyword evidence="1" id="KW-0378">Hydrolase</keyword>
<dbReference type="InterPro" id="IPR026444">
    <property type="entry name" value="Secre_tail"/>
</dbReference>
<keyword evidence="6" id="KW-1185">Reference proteome</keyword>
<feature type="domain" description="Secretion system C-terminal sorting" evidence="3">
    <location>
        <begin position="668"/>
        <end position="741"/>
    </location>
</feature>
<reference evidence="5 6" key="1">
    <citation type="submission" date="2019-05" db="EMBL/GenBank/DDBJ databases">
        <authorList>
            <person name="Qu J.-H."/>
        </authorList>
    </citation>
    <scope>NUCLEOTIDE SEQUENCE [LARGE SCALE GENOMIC DNA]</scope>
    <source>
        <strain evidence="5 6">T17</strain>
    </source>
</reference>
<organism evidence="5 6">
    <name type="scientific">Dyadobacter luticola</name>
    <dbReference type="NCBI Taxonomy" id="1979387"/>
    <lineage>
        <taxon>Bacteria</taxon>
        <taxon>Pseudomonadati</taxon>
        <taxon>Bacteroidota</taxon>
        <taxon>Cytophagia</taxon>
        <taxon>Cytophagales</taxon>
        <taxon>Spirosomataceae</taxon>
        <taxon>Dyadobacter</taxon>
    </lineage>
</organism>
<dbReference type="Pfam" id="PF18962">
    <property type="entry name" value="Por_Secre_tail"/>
    <property type="match status" value="1"/>
</dbReference>
<dbReference type="SUPFAM" id="SSF52266">
    <property type="entry name" value="SGNH hydrolase"/>
    <property type="match status" value="1"/>
</dbReference>